<keyword evidence="2" id="KW-1133">Transmembrane helix</keyword>
<accession>A0A1I2C1J7</accession>
<evidence type="ECO:0000259" key="3">
    <source>
        <dbReference type="Pfam" id="PF01551"/>
    </source>
</evidence>
<keyword evidence="2" id="KW-0472">Membrane</keyword>
<dbReference type="InterPro" id="IPR050570">
    <property type="entry name" value="Cell_wall_metabolism_enzyme"/>
</dbReference>
<protein>
    <submittedName>
        <fullName evidence="4">Murein DD-endopeptidase MepM and murein hydrolase activator NlpD, contain LysM domain</fullName>
    </submittedName>
</protein>
<reference evidence="4 5" key="1">
    <citation type="submission" date="2016-10" db="EMBL/GenBank/DDBJ databases">
        <authorList>
            <person name="de Groot N.N."/>
        </authorList>
    </citation>
    <scope>NUCLEOTIDE SEQUENCE [LARGE SCALE GENOMIC DNA]</scope>
    <source>
        <strain evidence="4 5">CGMCC 1.9156</strain>
    </source>
</reference>
<dbReference type="PANTHER" id="PTHR21666:SF289">
    <property type="entry name" value="L-ALA--D-GLU ENDOPEPTIDASE"/>
    <property type="match status" value="1"/>
</dbReference>
<dbReference type="EMBL" id="FONW01000001">
    <property type="protein sequence ID" value="SFE62154.1"/>
    <property type="molecule type" value="Genomic_DNA"/>
</dbReference>
<keyword evidence="5" id="KW-1185">Reference proteome</keyword>
<proteinExistence type="predicted"/>
<dbReference type="Gene3D" id="2.70.70.10">
    <property type="entry name" value="Glucose Permease (Domain IIA)"/>
    <property type="match status" value="1"/>
</dbReference>
<evidence type="ECO:0000313" key="4">
    <source>
        <dbReference type="EMBL" id="SFE62154.1"/>
    </source>
</evidence>
<dbReference type="STRING" id="655355.SAMN05216283_101571"/>
<dbReference type="PANTHER" id="PTHR21666">
    <property type="entry name" value="PEPTIDASE-RELATED"/>
    <property type="match status" value="1"/>
</dbReference>
<evidence type="ECO:0000256" key="1">
    <source>
        <dbReference type="ARBA" id="ARBA00022729"/>
    </source>
</evidence>
<dbReference type="InterPro" id="IPR011055">
    <property type="entry name" value="Dup_hybrid_motif"/>
</dbReference>
<keyword evidence="1" id="KW-0732">Signal</keyword>
<evidence type="ECO:0000256" key="2">
    <source>
        <dbReference type="SAM" id="Phobius"/>
    </source>
</evidence>
<keyword evidence="2" id="KW-0812">Transmembrane</keyword>
<dbReference type="GO" id="GO:0004222">
    <property type="term" value="F:metalloendopeptidase activity"/>
    <property type="evidence" value="ECO:0007669"/>
    <property type="project" value="TreeGrafter"/>
</dbReference>
<name>A0A1I2C1J7_9BACT</name>
<dbReference type="RefSeq" id="WP_093918299.1">
    <property type="nucleotide sequence ID" value="NZ_FONW01000001.1"/>
</dbReference>
<dbReference type="Proteomes" id="UP000198964">
    <property type="component" value="Unassembled WGS sequence"/>
</dbReference>
<dbReference type="CDD" id="cd12797">
    <property type="entry name" value="M23_peptidase"/>
    <property type="match status" value="1"/>
</dbReference>
<evidence type="ECO:0000313" key="5">
    <source>
        <dbReference type="Proteomes" id="UP000198964"/>
    </source>
</evidence>
<dbReference type="SUPFAM" id="SSF51261">
    <property type="entry name" value="Duplicated hybrid motif"/>
    <property type="match status" value="1"/>
</dbReference>
<sequence length="287" mass="32558">MAKKEQKKKLIEKLKNRYRLIIYNDSTYQTVWSMKLTRIKVLTIGGLGGFLLILSTVLIIAYTPIREFIPGYPSAEVREMIVQNAILVDSLEKQLQVRDNYFEKIKALIQGEVPQEPDFIADTSIPSNSLQINHYNHDSIFKQKILEEQLDLSIQKERPGNNNISNLHFFVPLKGMITNKFDKQTDHVAVDVVGLPNSRISAVLDGTVIFAGWTVDTGYIIYLQHTSDLISAYKHNAELLKEVGDHVKAGEAIAIMGNTGELTTGPHLHFELWHRGIALDPEQYIDF</sequence>
<organism evidence="4 5">
    <name type="scientific">Sunxiuqinia elliptica</name>
    <dbReference type="NCBI Taxonomy" id="655355"/>
    <lineage>
        <taxon>Bacteria</taxon>
        <taxon>Pseudomonadati</taxon>
        <taxon>Bacteroidota</taxon>
        <taxon>Bacteroidia</taxon>
        <taxon>Marinilabiliales</taxon>
        <taxon>Prolixibacteraceae</taxon>
        <taxon>Sunxiuqinia</taxon>
    </lineage>
</organism>
<keyword evidence="4" id="KW-0378">Hydrolase</keyword>
<dbReference type="InterPro" id="IPR016047">
    <property type="entry name" value="M23ase_b-sheet_dom"/>
</dbReference>
<dbReference type="Pfam" id="PF01551">
    <property type="entry name" value="Peptidase_M23"/>
    <property type="match status" value="1"/>
</dbReference>
<feature type="domain" description="M23ase beta-sheet core" evidence="3">
    <location>
        <begin position="187"/>
        <end position="281"/>
    </location>
</feature>
<dbReference type="AlphaFoldDB" id="A0A1I2C1J7"/>
<feature type="transmembrane region" description="Helical" evidence="2">
    <location>
        <begin position="41"/>
        <end position="62"/>
    </location>
</feature>
<gene>
    <name evidence="4" type="ORF">SAMN05216283_101571</name>
</gene>